<name>A0A9W9ZNL2_9CNID</name>
<comment type="caution">
    <text evidence="1">The sequence shown here is derived from an EMBL/GenBank/DDBJ whole genome shotgun (WGS) entry which is preliminary data.</text>
</comment>
<proteinExistence type="predicted"/>
<sequence length="67" mass="7555">MADKFFSSLGTYGFGGKDFDDMAGKLLQPAVQIISGVWLHQSHLSLREQSAVHTRLETLNCRQENWS</sequence>
<dbReference type="EMBL" id="MU825885">
    <property type="protein sequence ID" value="KAJ7384665.1"/>
    <property type="molecule type" value="Genomic_DNA"/>
</dbReference>
<evidence type="ECO:0000313" key="2">
    <source>
        <dbReference type="Proteomes" id="UP001163046"/>
    </source>
</evidence>
<keyword evidence="2" id="KW-1185">Reference proteome</keyword>
<organism evidence="1 2">
    <name type="scientific">Desmophyllum pertusum</name>
    <dbReference type="NCBI Taxonomy" id="174260"/>
    <lineage>
        <taxon>Eukaryota</taxon>
        <taxon>Metazoa</taxon>
        <taxon>Cnidaria</taxon>
        <taxon>Anthozoa</taxon>
        <taxon>Hexacorallia</taxon>
        <taxon>Scleractinia</taxon>
        <taxon>Caryophylliina</taxon>
        <taxon>Caryophylliidae</taxon>
        <taxon>Desmophyllum</taxon>
    </lineage>
</organism>
<dbReference type="Proteomes" id="UP001163046">
    <property type="component" value="Unassembled WGS sequence"/>
</dbReference>
<protein>
    <submittedName>
        <fullName evidence="1">Uncharacterized protein</fullName>
    </submittedName>
</protein>
<gene>
    <name evidence="1" type="ORF">OS493_020246</name>
</gene>
<dbReference type="AlphaFoldDB" id="A0A9W9ZNL2"/>
<reference evidence="1" key="1">
    <citation type="submission" date="2023-01" db="EMBL/GenBank/DDBJ databases">
        <title>Genome assembly of the deep-sea coral Lophelia pertusa.</title>
        <authorList>
            <person name="Herrera S."/>
            <person name="Cordes E."/>
        </authorList>
    </citation>
    <scope>NUCLEOTIDE SEQUENCE</scope>
    <source>
        <strain evidence="1">USNM1676648</strain>
        <tissue evidence="1">Polyp</tissue>
    </source>
</reference>
<evidence type="ECO:0000313" key="1">
    <source>
        <dbReference type="EMBL" id="KAJ7384665.1"/>
    </source>
</evidence>
<accession>A0A9W9ZNL2</accession>